<name>A0A396GRN2_MEDTR</name>
<sequence>MKLPSLRSDSSSCCHRCVVLSWCHCQRTLLLELIMANHCDFSANHTLGL</sequence>
<evidence type="ECO:0000313" key="1">
    <source>
        <dbReference type="EMBL" id="RHN42164.1"/>
    </source>
</evidence>
<protein>
    <submittedName>
        <fullName evidence="1">Uncharacterized protein</fullName>
    </submittedName>
</protein>
<dbReference type="AlphaFoldDB" id="A0A396GRN2"/>
<comment type="caution">
    <text evidence="1">The sequence shown here is derived from an EMBL/GenBank/DDBJ whole genome shotgun (WGS) entry which is preliminary data.</text>
</comment>
<dbReference type="Gramene" id="rna48569">
    <property type="protein sequence ID" value="RHN42164.1"/>
    <property type="gene ID" value="gene48569"/>
</dbReference>
<accession>A0A396GRN2</accession>
<organism evidence="1">
    <name type="scientific">Medicago truncatula</name>
    <name type="common">Barrel medic</name>
    <name type="synonym">Medicago tribuloides</name>
    <dbReference type="NCBI Taxonomy" id="3880"/>
    <lineage>
        <taxon>Eukaryota</taxon>
        <taxon>Viridiplantae</taxon>
        <taxon>Streptophyta</taxon>
        <taxon>Embryophyta</taxon>
        <taxon>Tracheophyta</taxon>
        <taxon>Spermatophyta</taxon>
        <taxon>Magnoliopsida</taxon>
        <taxon>eudicotyledons</taxon>
        <taxon>Gunneridae</taxon>
        <taxon>Pentapetalae</taxon>
        <taxon>rosids</taxon>
        <taxon>fabids</taxon>
        <taxon>Fabales</taxon>
        <taxon>Fabaceae</taxon>
        <taxon>Papilionoideae</taxon>
        <taxon>50 kb inversion clade</taxon>
        <taxon>NPAAA clade</taxon>
        <taxon>Hologalegina</taxon>
        <taxon>IRL clade</taxon>
        <taxon>Trifolieae</taxon>
        <taxon>Medicago</taxon>
    </lineage>
</organism>
<gene>
    <name evidence="1" type="ORF">MtrunA17_Chr8g0373871</name>
</gene>
<proteinExistence type="predicted"/>
<reference evidence="1" key="1">
    <citation type="journal article" date="2018" name="Nat. Plants">
        <title>Whole-genome landscape of Medicago truncatula symbiotic genes.</title>
        <authorList>
            <person name="Pecrix Y."/>
            <person name="Gamas P."/>
            <person name="Carrere S."/>
        </authorList>
    </citation>
    <scope>NUCLEOTIDE SEQUENCE</scope>
    <source>
        <tissue evidence="1">Leaves</tissue>
    </source>
</reference>
<dbReference type="Proteomes" id="UP000265566">
    <property type="component" value="Chromosome 8"/>
</dbReference>
<dbReference type="EMBL" id="PSQE01000008">
    <property type="protein sequence ID" value="RHN42164.1"/>
    <property type="molecule type" value="Genomic_DNA"/>
</dbReference>